<dbReference type="EMBL" id="JAPDVD010000002">
    <property type="protein sequence ID" value="MCW4138852.1"/>
    <property type="molecule type" value="Genomic_DNA"/>
</dbReference>
<dbReference type="RefSeq" id="WP_264949533.1">
    <property type="nucleotide sequence ID" value="NZ_JAPDVB010000002.1"/>
</dbReference>
<evidence type="ECO:0000313" key="2">
    <source>
        <dbReference type="Proteomes" id="UP001208620"/>
    </source>
</evidence>
<accession>A0AAW5UG56</accession>
<comment type="caution">
    <text evidence="1">The sequence shown here is derived from an EMBL/GenBank/DDBJ whole genome shotgun (WGS) entry which is preliminary data.</text>
</comment>
<proteinExistence type="predicted"/>
<gene>
    <name evidence="1" type="ORF">ONT01_13970</name>
</gene>
<protein>
    <submittedName>
        <fullName evidence="1">DUF1829 domain-containing protein</fullName>
    </submittedName>
</protein>
<evidence type="ECO:0000313" key="1">
    <source>
        <dbReference type="EMBL" id="MCW4138852.1"/>
    </source>
</evidence>
<dbReference type="AlphaFoldDB" id="A0AAW5UG56"/>
<name>A0AAW5UG56_9BACT</name>
<dbReference type="Proteomes" id="UP001208620">
    <property type="component" value="Unassembled WGS sequence"/>
</dbReference>
<organism evidence="1 2">
    <name type="scientific">Segatella copri</name>
    <dbReference type="NCBI Taxonomy" id="165179"/>
    <lineage>
        <taxon>Bacteria</taxon>
        <taxon>Pseudomonadati</taxon>
        <taxon>Bacteroidota</taxon>
        <taxon>Bacteroidia</taxon>
        <taxon>Bacteroidales</taxon>
        <taxon>Prevotellaceae</taxon>
        <taxon>Segatella</taxon>
    </lineage>
</organism>
<reference evidence="1" key="1">
    <citation type="submission" date="2022-11" db="EMBL/GenBank/DDBJ databases">
        <title>Genomic repertoires linked with pathogenic potency of arthritogenic Prevotella copri isolated from the gut of rheumatoid arthritis patients.</title>
        <authorList>
            <person name="Nii T."/>
            <person name="Maeda Y."/>
            <person name="Motooka D."/>
            <person name="Naito M."/>
            <person name="Matsumoto Y."/>
            <person name="Ogawa T."/>
            <person name="Oguro-Igashira E."/>
            <person name="Kishikawa T."/>
            <person name="Yamashita M."/>
            <person name="Koizumi S."/>
            <person name="Kurakawa T."/>
            <person name="Okumura R."/>
            <person name="Kayama H."/>
            <person name="Murakami M."/>
            <person name="Sakaguchi T."/>
            <person name="Das B."/>
            <person name="Nakamura S."/>
            <person name="Okada Y."/>
            <person name="Kumanogoh A."/>
            <person name="Takeda K."/>
        </authorList>
    </citation>
    <scope>NUCLEOTIDE SEQUENCE</scope>
    <source>
        <strain evidence="1">H105_2-2</strain>
    </source>
</reference>
<sequence length="59" mass="6744">MIKEAREKATGKELKSLAIINDTIEPPKNLINALEEYGTPTLLWSKREEEESKNLFKIA</sequence>